<reference evidence="3" key="1">
    <citation type="journal article" date="2017" name="Nat. Ecol. Evol.">
        <title>Genome expansion and lineage-specific genetic innovations in the forest pathogenic fungi Armillaria.</title>
        <authorList>
            <person name="Sipos G."/>
            <person name="Prasanna A.N."/>
            <person name="Walter M.C."/>
            <person name="O'Connor E."/>
            <person name="Balint B."/>
            <person name="Krizsan K."/>
            <person name="Kiss B."/>
            <person name="Hess J."/>
            <person name="Varga T."/>
            <person name="Slot J."/>
            <person name="Riley R."/>
            <person name="Boka B."/>
            <person name="Rigling D."/>
            <person name="Barry K."/>
            <person name="Lee J."/>
            <person name="Mihaltcheva S."/>
            <person name="LaButti K."/>
            <person name="Lipzen A."/>
            <person name="Waldron R."/>
            <person name="Moloney N.M."/>
            <person name="Sperisen C."/>
            <person name="Kredics L."/>
            <person name="Vagvoelgyi C."/>
            <person name="Patrignani A."/>
            <person name="Fitzpatrick D."/>
            <person name="Nagy I."/>
            <person name="Doyle S."/>
            <person name="Anderson J.B."/>
            <person name="Grigoriev I.V."/>
            <person name="Gueldener U."/>
            <person name="Muensterkoetter M."/>
            <person name="Nagy L.G."/>
        </authorList>
    </citation>
    <scope>NUCLEOTIDE SEQUENCE [LARGE SCALE GENOMIC DNA]</scope>
    <source>
        <strain evidence="3">C18/9</strain>
    </source>
</reference>
<dbReference type="AlphaFoldDB" id="A0A284RZP8"/>
<protein>
    <submittedName>
        <fullName evidence="2">Uncharacterized protein</fullName>
    </submittedName>
</protein>
<evidence type="ECO:0000313" key="3">
    <source>
        <dbReference type="Proteomes" id="UP000219338"/>
    </source>
</evidence>
<feature type="region of interest" description="Disordered" evidence="1">
    <location>
        <begin position="34"/>
        <end position="129"/>
    </location>
</feature>
<dbReference type="EMBL" id="FUEG01000023">
    <property type="protein sequence ID" value="SJL14231.1"/>
    <property type="molecule type" value="Genomic_DNA"/>
</dbReference>
<gene>
    <name evidence="2" type="ORF">ARMOST_17687</name>
</gene>
<evidence type="ECO:0000256" key="1">
    <source>
        <dbReference type="SAM" id="MobiDB-lite"/>
    </source>
</evidence>
<dbReference type="OMA" id="EEGWCDE"/>
<accession>A0A284RZP8</accession>
<keyword evidence="3" id="KW-1185">Reference proteome</keyword>
<sequence length="129" mass="14069">MLMQFCGLGVGHKNTWQATCVFRKDICAAFNVPDLYEPDDDADNGDDDVEMSDVDFSSWPPSPASDSQSSESLVDDTDVEEWEDVSSDSDPEDVDEDGSDEEGWCDEDDNPVEAEGGADDVEALGFSQL</sequence>
<evidence type="ECO:0000313" key="2">
    <source>
        <dbReference type="EMBL" id="SJL14231.1"/>
    </source>
</evidence>
<name>A0A284RZP8_ARMOS</name>
<feature type="compositionally biased region" description="Acidic residues" evidence="1">
    <location>
        <begin position="73"/>
        <end position="122"/>
    </location>
</feature>
<proteinExistence type="predicted"/>
<dbReference type="OrthoDB" id="3054986at2759"/>
<organism evidence="2 3">
    <name type="scientific">Armillaria ostoyae</name>
    <name type="common">Armillaria root rot fungus</name>
    <dbReference type="NCBI Taxonomy" id="47428"/>
    <lineage>
        <taxon>Eukaryota</taxon>
        <taxon>Fungi</taxon>
        <taxon>Dikarya</taxon>
        <taxon>Basidiomycota</taxon>
        <taxon>Agaricomycotina</taxon>
        <taxon>Agaricomycetes</taxon>
        <taxon>Agaricomycetidae</taxon>
        <taxon>Agaricales</taxon>
        <taxon>Marasmiineae</taxon>
        <taxon>Physalacriaceae</taxon>
        <taxon>Armillaria</taxon>
    </lineage>
</organism>
<dbReference type="Proteomes" id="UP000219338">
    <property type="component" value="Unassembled WGS sequence"/>
</dbReference>
<feature type="compositionally biased region" description="Acidic residues" evidence="1">
    <location>
        <begin position="36"/>
        <end position="53"/>
    </location>
</feature>